<evidence type="ECO:0000256" key="1">
    <source>
        <dbReference type="ARBA" id="ARBA00007664"/>
    </source>
</evidence>
<dbReference type="PANTHER" id="PTHR24276:SF98">
    <property type="entry name" value="FI18310P1-RELATED"/>
    <property type="match status" value="1"/>
</dbReference>
<dbReference type="InterPro" id="IPR001314">
    <property type="entry name" value="Peptidase_S1A"/>
</dbReference>
<evidence type="ECO:0000313" key="6">
    <source>
        <dbReference type="EMBL" id="MBI4922698.1"/>
    </source>
</evidence>
<dbReference type="AlphaFoldDB" id="A0A933L4H0"/>
<keyword evidence="3" id="KW-0720">Serine protease</keyword>
<gene>
    <name evidence="6" type="ORF">HY834_13205</name>
</gene>
<dbReference type="SMART" id="SM00020">
    <property type="entry name" value="Tryp_SPc"/>
    <property type="match status" value="1"/>
</dbReference>
<dbReference type="InterPro" id="IPR001254">
    <property type="entry name" value="Trypsin_dom"/>
</dbReference>
<keyword evidence="2" id="KW-1015">Disulfide bond</keyword>
<evidence type="ECO:0000256" key="2">
    <source>
        <dbReference type="ARBA" id="ARBA00023157"/>
    </source>
</evidence>
<dbReference type="SUPFAM" id="SSF50494">
    <property type="entry name" value="Trypsin-like serine proteases"/>
    <property type="match status" value="1"/>
</dbReference>
<dbReference type="PROSITE" id="PS00134">
    <property type="entry name" value="TRYPSIN_HIS"/>
    <property type="match status" value="1"/>
</dbReference>
<keyword evidence="3 6" id="KW-0645">Protease</keyword>
<dbReference type="PRINTS" id="PR00722">
    <property type="entry name" value="CHYMOTRYPSIN"/>
</dbReference>
<feature type="chain" id="PRO_5037713292" evidence="4">
    <location>
        <begin position="20"/>
        <end position="328"/>
    </location>
</feature>
<protein>
    <submittedName>
        <fullName evidence="6">Serine protease</fullName>
    </submittedName>
</protein>
<sequence length="328" mass="34490">MLSLRPLLLAALLAAGATAALSAAPSPYDLVPKDRAAQAAAAGDAADRVFGGKEVADGQFPFQVALLRADSLTEDPESQYEAQFCGGTLIAPFWVLTAAHCMTDSGETLAPESVIVLTGATDLMQGRRVEAKAVYVNEQYDEHSMDHDVALVELAAPVDLPLVGLGADDAGIAAATVIGWGMTEDGEYPRHLLETELDVVANEQCNIGIKAIYAKDLKASIADLGAQYRIKPEDADRIGTELVQGIGDPLTGAMLCAGLKTGKRDTCYGDSGGPLVAMLDGKPVQLGIVSWGEGPSDSDVKCGHEDVYGVYSRVASFRDWIQSHLDGQ</sequence>
<proteinExistence type="inferred from homology"/>
<dbReference type="GO" id="GO:0004252">
    <property type="term" value="F:serine-type endopeptidase activity"/>
    <property type="evidence" value="ECO:0007669"/>
    <property type="project" value="InterPro"/>
</dbReference>
<dbReference type="InterPro" id="IPR009003">
    <property type="entry name" value="Peptidase_S1_PA"/>
</dbReference>
<feature type="domain" description="Peptidase S1" evidence="5">
    <location>
        <begin position="49"/>
        <end position="326"/>
    </location>
</feature>
<comment type="similarity">
    <text evidence="1">Belongs to the peptidase S1 family.</text>
</comment>
<evidence type="ECO:0000256" key="3">
    <source>
        <dbReference type="RuleBase" id="RU363034"/>
    </source>
</evidence>
<dbReference type="PROSITE" id="PS50240">
    <property type="entry name" value="TRYPSIN_DOM"/>
    <property type="match status" value="1"/>
</dbReference>
<dbReference type="PROSITE" id="PS00135">
    <property type="entry name" value="TRYPSIN_SER"/>
    <property type="match status" value="1"/>
</dbReference>
<dbReference type="Proteomes" id="UP000782610">
    <property type="component" value="Unassembled WGS sequence"/>
</dbReference>
<accession>A0A933L4H0</accession>
<feature type="signal peptide" evidence="4">
    <location>
        <begin position="1"/>
        <end position="19"/>
    </location>
</feature>
<dbReference type="Pfam" id="PF00089">
    <property type="entry name" value="Trypsin"/>
    <property type="match status" value="1"/>
</dbReference>
<name>A0A933L4H0_9HYPH</name>
<organism evidence="6 7">
    <name type="scientific">Devosia nanyangense</name>
    <dbReference type="NCBI Taxonomy" id="1228055"/>
    <lineage>
        <taxon>Bacteria</taxon>
        <taxon>Pseudomonadati</taxon>
        <taxon>Pseudomonadota</taxon>
        <taxon>Alphaproteobacteria</taxon>
        <taxon>Hyphomicrobiales</taxon>
        <taxon>Devosiaceae</taxon>
        <taxon>Devosia</taxon>
    </lineage>
</organism>
<dbReference type="InterPro" id="IPR050430">
    <property type="entry name" value="Peptidase_S1"/>
</dbReference>
<dbReference type="InterPro" id="IPR033116">
    <property type="entry name" value="TRYPSIN_SER"/>
</dbReference>
<evidence type="ECO:0000313" key="7">
    <source>
        <dbReference type="Proteomes" id="UP000782610"/>
    </source>
</evidence>
<dbReference type="EMBL" id="JACRAF010000036">
    <property type="protein sequence ID" value="MBI4922698.1"/>
    <property type="molecule type" value="Genomic_DNA"/>
</dbReference>
<dbReference type="InterPro" id="IPR018114">
    <property type="entry name" value="TRYPSIN_HIS"/>
</dbReference>
<dbReference type="CDD" id="cd00190">
    <property type="entry name" value="Tryp_SPc"/>
    <property type="match status" value="1"/>
</dbReference>
<comment type="caution">
    <text evidence="6">The sequence shown here is derived from an EMBL/GenBank/DDBJ whole genome shotgun (WGS) entry which is preliminary data.</text>
</comment>
<keyword evidence="4" id="KW-0732">Signal</keyword>
<evidence type="ECO:0000256" key="4">
    <source>
        <dbReference type="SAM" id="SignalP"/>
    </source>
</evidence>
<dbReference type="InterPro" id="IPR043504">
    <property type="entry name" value="Peptidase_S1_PA_chymotrypsin"/>
</dbReference>
<keyword evidence="3" id="KW-0378">Hydrolase</keyword>
<reference evidence="6" key="1">
    <citation type="submission" date="2020-07" db="EMBL/GenBank/DDBJ databases">
        <title>Huge and variable diversity of episymbiotic CPR bacteria and DPANN archaea in groundwater ecosystems.</title>
        <authorList>
            <person name="He C.Y."/>
            <person name="Keren R."/>
            <person name="Whittaker M."/>
            <person name="Farag I.F."/>
            <person name="Doudna J."/>
            <person name="Cate J.H.D."/>
            <person name="Banfield J.F."/>
        </authorList>
    </citation>
    <scope>NUCLEOTIDE SEQUENCE</scope>
    <source>
        <strain evidence="6">NC_groundwater_1586_Pr3_B-0.1um_66_15</strain>
    </source>
</reference>
<dbReference type="PANTHER" id="PTHR24276">
    <property type="entry name" value="POLYSERASE-RELATED"/>
    <property type="match status" value="1"/>
</dbReference>
<dbReference type="Gene3D" id="2.40.10.10">
    <property type="entry name" value="Trypsin-like serine proteases"/>
    <property type="match status" value="1"/>
</dbReference>
<evidence type="ECO:0000259" key="5">
    <source>
        <dbReference type="PROSITE" id="PS50240"/>
    </source>
</evidence>
<dbReference type="GO" id="GO:0006508">
    <property type="term" value="P:proteolysis"/>
    <property type="evidence" value="ECO:0007669"/>
    <property type="project" value="UniProtKB-KW"/>
</dbReference>